<evidence type="ECO:0000313" key="2">
    <source>
        <dbReference type="EMBL" id="MDT0547439.1"/>
    </source>
</evidence>
<proteinExistence type="predicted"/>
<dbReference type="Pfam" id="PF19953">
    <property type="entry name" value="EACC1"/>
    <property type="match status" value="1"/>
</dbReference>
<evidence type="ECO:0000256" key="1">
    <source>
        <dbReference type="SAM" id="MobiDB-lite"/>
    </source>
</evidence>
<feature type="region of interest" description="Disordered" evidence="1">
    <location>
        <begin position="83"/>
        <end position="134"/>
    </location>
</feature>
<organism evidence="2 3">
    <name type="scientific">Streptomyces lonegramiae</name>
    <dbReference type="NCBI Taxonomy" id="3075524"/>
    <lineage>
        <taxon>Bacteria</taxon>
        <taxon>Bacillati</taxon>
        <taxon>Actinomycetota</taxon>
        <taxon>Actinomycetes</taxon>
        <taxon>Kitasatosporales</taxon>
        <taxon>Streptomycetaceae</taxon>
        <taxon>Streptomyces</taxon>
    </lineage>
</organism>
<sequence length="134" mass="14447">MEQVEIGFRFDEGDDEGEALRSLYRHLYRDDSLERTSTVELREAPPLEGAMGGVWDTVNIVLTHATALSGLAVSVAAWRQSRPSAPPLNAQSNRTTVTVQTDDPEAVRRLLEALNSAGNTNSDDSGDSGDSSEG</sequence>
<name>A0ABU2XPR1_9ACTN</name>
<dbReference type="RefSeq" id="WP_311727958.1">
    <property type="nucleotide sequence ID" value="NZ_JAVRFD010000019.1"/>
</dbReference>
<dbReference type="InterPro" id="IPR045428">
    <property type="entry name" value="EACC1"/>
</dbReference>
<feature type="compositionally biased region" description="Acidic residues" evidence="1">
    <location>
        <begin position="124"/>
        <end position="134"/>
    </location>
</feature>
<comment type="caution">
    <text evidence="2">The sequence shown here is derived from an EMBL/GenBank/DDBJ whole genome shotgun (WGS) entry which is preliminary data.</text>
</comment>
<feature type="compositionally biased region" description="Polar residues" evidence="1">
    <location>
        <begin position="89"/>
        <end position="101"/>
    </location>
</feature>
<gene>
    <name evidence="2" type="ORF">RND15_32750</name>
</gene>
<keyword evidence="3" id="KW-1185">Reference proteome</keyword>
<dbReference type="Proteomes" id="UP001180754">
    <property type="component" value="Unassembled WGS sequence"/>
</dbReference>
<dbReference type="EMBL" id="JAVRFD010000019">
    <property type="protein sequence ID" value="MDT0547439.1"/>
    <property type="molecule type" value="Genomic_DNA"/>
</dbReference>
<evidence type="ECO:0000313" key="3">
    <source>
        <dbReference type="Proteomes" id="UP001180754"/>
    </source>
</evidence>
<protein>
    <submittedName>
        <fullName evidence="2">Uncharacterized protein</fullName>
    </submittedName>
</protein>
<reference evidence="2" key="1">
    <citation type="submission" date="2024-05" db="EMBL/GenBank/DDBJ databases">
        <title>30 novel species of actinomycetes from the DSMZ collection.</title>
        <authorList>
            <person name="Nouioui I."/>
        </authorList>
    </citation>
    <scope>NUCLEOTIDE SEQUENCE</scope>
    <source>
        <strain evidence="2">DSM 41529</strain>
    </source>
</reference>
<accession>A0ABU2XPR1</accession>